<dbReference type="Pfam" id="PF02036">
    <property type="entry name" value="SCP2"/>
    <property type="match status" value="1"/>
</dbReference>
<dbReference type="RefSeq" id="WP_110669155.1">
    <property type="nucleotide sequence ID" value="NZ_PYBW01000041.1"/>
</dbReference>
<dbReference type="InterPro" id="IPR003033">
    <property type="entry name" value="SCP2_sterol-bd_dom"/>
</dbReference>
<evidence type="ECO:0000313" key="2">
    <source>
        <dbReference type="EMBL" id="PYC79939.1"/>
    </source>
</evidence>
<name>A0A2V4NTM3_9ACTN</name>
<dbReference type="AlphaFoldDB" id="A0A2V4NTM3"/>
<accession>A0A2V4NTM3</accession>
<proteinExistence type="predicted"/>
<protein>
    <submittedName>
        <fullName evidence="2">Sterol-binding protein</fullName>
    </submittedName>
</protein>
<dbReference type="InterPro" id="IPR036527">
    <property type="entry name" value="SCP2_sterol-bd_dom_sf"/>
</dbReference>
<sequence length="115" mass="12403">MANPEECRAALEQLSRNLAKAEGNVRSAAAMDRSFSCRLTDLDLTFTGVLREGRIQQVAQHPGPPTAKADIRLTMTSDDLVALVGGGLNFAAAWATGRVKLEAGLRDLLRLRTLL</sequence>
<dbReference type="OrthoDB" id="3534000at2"/>
<comment type="caution">
    <text evidence="2">The sequence shown here is derived from an EMBL/GenBank/DDBJ whole genome shotgun (WGS) entry which is preliminary data.</text>
</comment>
<feature type="domain" description="SCP2" evidence="1">
    <location>
        <begin position="13"/>
        <end position="103"/>
    </location>
</feature>
<dbReference type="Proteomes" id="UP000248039">
    <property type="component" value="Unassembled WGS sequence"/>
</dbReference>
<keyword evidence="3" id="KW-1185">Reference proteome</keyword>
<gene>
    <name evidence="2" type="ORF">C7C46_13345</name>
</gene>
<dbReference type="Gene3D" id="3.30.1050.10">
    <property type="entry name" value="SCP2 sterol-binding domain"/>
    <property type="match status" value="1"/>
</dbReference>
<dbReference type="EMBL" id="PYBW01000041">
    <property type="protein sequence ID" value="PYC79939.1"/>
    <property type="molecule type" value="Genomic_DNA"/>
</dbReference>
<organism evidence="2 3">
    <name type="scientific">Streptomyces tateyamensis</name>
    <dbReference type="NCBI Taxonomy" id="565073"/>
    <lineage>
        <taxon>Bacteria</taxon>
        <taxon>Bacillati</taxon>
        <taxon>Actinomycetota</taxon>
        <taxon>Actinomycetes</taxon>
        <taxon>Kitasatosporales</taxon>
        <taxon>Streptomycetaceae</taxon>
        <taxon>Streptomyces</taxon>
    </lineage>
</organism>
<evidence type="ECO:0000259" key="1">
    <source>
        <dbReference type="Pfam" id="PF02036"/>
    </source>
</evidence>
<dbReference type="SUPFAM" id="SSF55718">
    <property type="entry name" value="SCP-like"/>
    <property type="match status" value="1"/>
</dbReference>
<reference evidence="2 3" key="1">
    <citation type="submission" date="2018-03" db="EMBL/GenBank/DDBJ databases">
        <title>Bioinformatic expansion and discovery of thiopeptide antibiotics.</title>
        <authorList>
            <person name="Schwalen C.J."/>
            <person name="Hudson G.A."/>
            <person name="Mitchell D.A."/>
        </authorList>
    </citation>
    <scope>NUCLEOTIDE SEQUENCE [LARGE SCALE GENOMIC DNA]</scope>
    <source>
        <strain evidence="2 3">ATCC 21389</strain>
    </source>
</reference>
<evidence type="ECO:0000313" key="3">
    <source>
        <dbReference type="Proteomes" id="UP000248039"/>
    </source>
</evidence>